<dbReference type="InterPro" id="IPR009056">
    <property type="entry name" value="Cyt_c-like_dom"/>
</dbReference>
<dbReference type="GO" id="GO:0046872">
    <property type="term" value="F:metal ion binding"/>
    <property type="evidence" value="ECO:0007669"/>
    <property type="project" value="UniProtKB-KW"/>
</dbReference>
<feature type="transmembrane region" description="Helical" evidence="5">
    <location>
        <begin position="66"/>
        <end position="86"/>
    </location>
</feature>
<dbReference type="Proteomes" id="UP000557717">
    <property type="component" value="Unassembled WGS sequence"/>
</dbReference>
<keyword evidence="3 4" id="KW-0408">Iron</keyword>
<dbReference type="PROSITE" id="PS51007">
    <property type="entry name" value="CYTC"/>
    <property type="match status" value="2"/>
</dbReference>
<keyword evidence="8" id="KW-1185">Reference proteome</keyword>
<organism evidence="7 8">
    <name type="scientific">Haloferula luteola</name>
    <dbReference type="NCBI Taxonomy" id="595692"/>
    <lineage>
        <taxon>Bacteria</taxon>
        <taxon>Pseudomonadati</taxon>
        <taxon>Verrucomicrobiota</taxon>
        <taxon>Verrucomicrobiia</taxon>
        <taxon>Verrucomicrobiales</taxon>
        <taxon>Verrucomicrobiaceae</taxon>
        <taxon>Haloferula</taxon>
    </lineage>
</organism>
<keyword evidence="1 4" id="KW-0349">Heme</keyword>
<reference evidence="7 8" key="1">
    <citation type="submission" date="2020-08" db="EMBL/GenBank/DDBJ databases">
        <title>Genomic Encyclopedia of Type Strains, Phase IV (KMG-IV): sequencing the most valuable type-strain genomes for metagenomic binning, comparative biology and taxonomic classification.</title>
        <authorList>
            <person name="Goeker M."/>
        </authorList>
    </citation>
    <scope>NUCLEOTIDE SEQUENCE [LARGE SCALE GENOMIC DNA]</scope>
    <source>
        <strain evidence="7 8">YC6886</strain>
    </source>
</reference>
<feature type="transmembrane region" description="Helical" evidence="5">
    <location>
        <begin position="7"/>
        <end position="30"/>
    </location>
</feature>
<evidence type="ECO:0000256" key="3">
    <source>
        <dbReference type="ARBA" id="ARBA00023004"/>
    </source>
</evidence>
<evidence type="ECO:0000256" key="2">
    <source>
        <dbReference type="ARBA" id="ARBA00022723"/>
    </source>
</evidence>
<feature type="transmembrane region" description="Helical" evidence="5">
    <location>
        <begin position="273"/>
        <end position="292"/>
    </location>
</feature>
<evidence type="ECO:0000313" key="7">
    <source>
        <dbReference type="EMBL" id="MBB5352541.1"/>
    </source>
</evidence>
<evidence type="ECO:0000256" key="1">
    <source>
        <dbReference type="ARBA" id="ARBA00022617"/>
    </source>
</evidence>
<name>A0A840VIK8_9BACT</name>
<dbReference type="EMBL" id="JACHFD010000013">
    <property type="protein sequence ID" value="MBB5352541.1"/>
    <property type="molecule type" value="Genomic_DNA"/>
</dbReference>
<evidence type="ECO:0000256" key="4">
    <source>
        <dbReference type="PROSITE-ProRule" id="PRU00433"/>
    </source>
</evidence>
<feature type="transmembrane region" description="Helical" evidence="5">
    <location>
        <begin position="92"/>
        <end position="114"/>
    </location>
</feature>
<evidence type="ECO:0000313" key="8">
    <source>
        <dbReference type="Proteomes" id="UP000557717"/>
    </source>
</evidence>
<feature type="transmembrane region" description="Helical" evidence="5">
    <location>
        <begin position="177"/>
        <end position="196"/>
    </location>
</feature>
<comment type="caution">
    <text evidence="7">The sequence shown here is derived from an EMBL/GenBank/DDBJ whole genome shotgun (WGS) entry which is preliminary data.</text>
</comment>
<feature type="domain" description="Cytochrome c" evidence="6">
    <location>
        <begin position="503"/>
        <end position="590"/>
    </location>
</feature>
<dbReference type="GO" id="GO:0020037">
    <property type="term" value="F:heme binding"/>
    <property type="evidence" value="ECO:0007669"/>
    <property type="project" value="InterPro"/>
</dbReference>
<sequence length="597" mass="63197">MKIQARAAGAVAAVYGFFLIFAQFAFVELLRGHGAGPAAEKWALGAMAVAGIAAGFGVAKRGATVVGLRLALVLAACAAVLAPWASGGVSGMGVAVLTGLAVGGGTVSLAALLPGWCGARWIGWGTGLGYAICNVPWVFSASPEMQAWIGAGFALLGSWLVPSGLEEQRVPSGPSHGEVGVGGAVVAVGVFLALVWLDSAAFFIIQHERDLKEGTWGGAMLWRNAGLHLLAGGLAGEWLARRVWKEPVAVAWGVLAIAALAVNHPSTRGLAGWMYPVGVSIYSAALVTWPGWAGRSSTVVWRAAWVFAVAGWFGSANGIGMAQALQRVPWEFVAISGAGLALALTGWRAWRQWLAVGGVLGIACWRSQGGTGASRETAEERGRQVYLAEGCIACHSRFVRPEDPEGWGPPSNVDKVLHERPVTIGNRRQGPDLTHVGARRSAAWLKEHFLAPQKWVVGSPMPSYAHLFEDDRGADLIAWLMSDQEDAREWRGVRSLEWRPEGEPEGEGSRLFAAHCAVCHGPEGRGDGEFAKRWVRQPANLVEGPFVWTVDASTVARAIHWGLPGTDMPGHELLSDGETLALAKWVLALRTGGKPEE</sequence>
<feature type="transmembrane region" description="Helical" evidence="5">
    <location>
        <begin position="121"/>
        <end position="139"/>
    </location>
</feature>
<accession>A0A840VIK8</accession>
<feature type="transmembrane region" description="Helical" evidence="5">
    <location>
        <begin position="299"/>
        <end position="320"/>
    </location>
</feature>
<proteinExistence type="predicted"/>
<keyword evidence="2 4" id="KW-0479">Metal-binding</keyword>
<dbReference type="Gene3D" id="1.10.760.10">
    <property type="entry name" value="Cytochrome c-like domain"/>
    <property type="match status" value="2"/>
</dbReference>
<dbReference type="InterPro" id="IPR003468">
    <property type="entry name" value="Cyt_c_oxidase_monohaem-su/FixO"/>
</dbReference>
<gene>
    <name evidence="7" type="ORF">HNR46_002787</name>
</gene>
<dbReference type="RefSeq" id="WP_184019662.1">
    <property type="nucleotide sequence ID" value="NZ_JACHFD010000013.1"/>
</dbReference>
<feature type="transmembrane region" description="Helical" evidence="5">
    <location>
        <begin position="332"/>
        <end position="350"/>
    </location>
</feature>
<feature type="domain" description="Cytochrome c" evidence="6">
    <location>
        <begin position="377"/>
        <end position="484"/>
    </location>
</feature>
<dbReference type="AlphaFoldDB" id="A0A840VIK8"/>
<dbReference type="InterPro" id="IPR036909">
    <property type="entry name" value="Cyt_c-like_dom_sf"/>
</dbReference>
<evidence type="ECO:0000259" key="6">
    <source>
        <dbReference type="PROSITE" id="PS51007"/>
    </source>
</evidence>
<dbReference type="Pfam" id="PF02433">
    <property type="entry name" value="FixO"/>
    <property type="match status" value="1"/>
</dbReference>
<evidence type="ECO:0000256" key="5">
    <source>
        <dbReference type="SAM" id="Phobius"/>
    </source>
</evidence>
<feature type="transmembrane region" description="Helical" evidence="5">
    <location>
        <begin position="42"/>
        <end position="59"/>
    </location>
</feature>
<keyword evidence="5" id="KW-0812">Transmembrane</keyword>
<protein>
    <submittedName>
        <fullName evidence="7">Cytochrome c oxidase cbb3-type subunit 2</fullName>
    </submittedName>
</protein>
<dbReference type="Pfam" id="PF00034">
    <property type="entry name" value="Cytochrom_C"/>
    <property type="match status" value="1"/>
</dbReference>
<keyword evidence="5" id="KW-0472">Membrane</keyword>
<dbReference type="GO" id="GO:0009055">
    <property type="term" value="F:electron transfer activity"/>
    <property type="evidence" value="ECO:0007669"/>
    <property type="project" value="InterPro"/>
</dbReference>
<dbReference type="SUPFAM" id="SSF46626">
    <property type="entry name" value="Cytochrome c"/>
    <property type="match status" value="2"/>
</dbReference>
<keyword evidence="5" id="KW-1133">Transmembrane helix</keyword>